<dbReference type="Pfam" id="PF10186">
    <property type="entry name" value="ATG14"/>
    <property type="match status" value="1"/>
</dbReference>
<organism evidence="5 6">
    <name type="scientific">Powellomyces hirtus</name>
    <dbReference type="NCBI Taxonomy" id="109895"/>
    <lineage>
        <taxon>Eukaryota</taxon>
        <taxon>Fungi</taxon>
        <taxon>Fungi incertae sedis</taxon>
        <taxon>Chytridiomycota</taxon>
        <taxon>Chytridiomycota incertae sedis</taxon>
        <taxon>Chytridiomycetes</taxon>
        <taxon>Spizellomycetales</taxon>
        <taxon>Powellomycetaceae</taxon>
        <taxon>Powellomyces</taxon>
    </lineage>
</organism>
<dbReference type="GO" id="GO:0000323">
    <property type="term" value="C:lytic vacuole"/>
    <property type="evidence" value="ECO:0007669"/>
    <property type="project" value="TreeGrafter"/>
</dbReference>
<comment type="caution">
    <text evidence="5">The sequence shown here is derived from an EMBL/GenBank/DDBJ whole genome shotgun (WGS) entry which is preliminary data.</text>
</comment>
<dbReference type="PANTHER" id="PTHR15157">
    <property type="entry name" value="UV RADIATION RESISTANCE-ASSOCIATED GENE PROTEIN"/>
    <property type="match status" value="1"/>
</dbReference>
<dbReference type="GO" id="GO:0035493">
    <property type="term" value="P:SNARE complex assembly"/>
    <property type="evidence" value="ECO:0007669"/>
    <property type="project" value="TreeGrafter"/>
</dbReference>
<keyword evidence="6" id="KW-1185">Reference proteome</keyword>
<dbReference type="EMBL" id="QEAQ01000048">
    <property type="protein sequence ID" value="TPX57715.1"/>
    <property type="molecule type" value="Genomic_DNA"/>
</dbReference>
<evidence type="ECO:0000313" key="6">
    <source>
        <dbReference type="Proteomes" id="UP000318582"/>
    </source>
</evidence>
<keyword evidence="3" id="KW-0175">Coiled coil</keyword>
<dbReference type="GO" id="GO:0000149">
    <property type="term" value="F:SNARE binding"/>
    <property type="evidence" value="ECO:0007669"/>
    <property type="project" value="TreeGrafter"/>
</dbReference>
<gene>
    <name evidence="5" type="ORF">PhCBS80983_g03612</name>
</gene>
<dbReference type="Proteomes" id="UP000318582">
    <property type="component" value="Unassembled WGS sequence"/>
</dbReference>
<proteinExistence type="inferred from homology"/>
<evidence type="ECO:0000256" key="1">
    <source>
        <dbReference type="ARBA" id="ARBA00009574"/>
    </source>
</evidence>
<dbReference type="InterPro" id="IPR018791">
    <property type="entry name" value="UV_resistance/autophagy_Atg14"/>
</dbReference>
<dbReference type="AlphaFoldDB" id="A0A507E316"/>
<dbReference type="GO" id="GO:0032991">
    <property type="term" value="C:protein-containing complex"/>
    <property type="evidence" value="ECO:0007669"/>
    <property type="project" value="UniProtKB-ARBA"/>
</dbReference>
<evidence type="ECO:0000256" key="3">
    <source>
        <dbReference type="ARBA" id="ARBA00023054"/>
    </source>
</evidence>
<name>A0A507E316_9FUNG</name>
<feature type="region of interest" description="Disordered" evidence="4">
    <location>
        <begin position="330"/>
        <end position="359"/>
    </location>
</feature>
<sequence>MECYSCSSTHKPFWCTRCLSKRLHTYVATQAALAKERETLAQRIASFHGRTRPPSGISPAEEAFSTQKRIAALQADIDYSREQIRQRKLEAQDLRRTLQDRRTRLSDAFTTLRLGRTRLLDLMHKDIEETHKQYTQSADVLMQSRRLLVRELLSIFKLRKVQRRFPKSVSNTTIVQSFSASSSSATRPQSAIAATAPGIIEYRIVNVPLPIFGYTMSVPRERFNAAIGHTIHMCVLLFQYLHVNLPYFTVNKGENSYAQAQHVVADEASRMPLYLTDNNAESFIVGLSMLNYNIAFLCHTQGVHIPIYDVPNTLENLVLCCQASNLGREWSRRRPPPPPLQPAPTNQPDTVPPPPQLNGNDPFFLEFNKVVQLHVALHKRRWAASALARLCAGKQQQQEQQQQSAATISTTATDIDVRNTKLLQQILDENSEDEAESSEWHLVDEIVGAKTQYP</sequence>
<evidence type="ECO:0000256" key="4">
    <source>
        <dbReference type="SAM" id="MobiDB-lite"/>
    </source>
</evidence>
<evidence type="ECO:0000313" key="5">
    <source>
        <dbReference type="EMBL" id="TPX57715.1"/>
    </source>
</evidence>
<accession>A0A507E316</accession>
<comment type="similarity">
    <text evidence="1">Belongs to the ATG14 family.</text>
</comment>
<reference evidence="5 6" key="1">
    <citation type="journal article" date="2019" name="Sci. Rep.">
        <title>Comparative genomics of chytrid fungi reveal insights into the obligate biotrophic and pathogenic lifestyle of Synchytrium endobioticum.</title>
        <authorList>
            <person name="van de Vossenberg B.T.L.H."/>
            <person name="Warris S."/>
            <person name="Nguyen H.D.T."/>
            <person name="van Gent-Pelzer M.P.E."/>
            <person name="Joly D.L."/>
            <person name="van de Geest H.C."/>
            <person name="Bonants P.J.M."/>
            <person name="Smith D.S."/>
            <person name="Levesque C.A."/>
            <person name="van der Lee T.A.J."/>
        </authorList>
    </citation>
    <scope>NUCLEOTIDE SEQUENCE [LARGE SCALE GENOMIC DNA]</scope>
    <source>
        <strain evidence="5 6">CBS 809.83</strain>
    </source>
</reference>
<dbReference type="STRING" id="109895.A0A507E316"/>
<dbReference type="GO" id="GO:0005768">
    <property type="term" value="C:endosome"/>
    <property type="evidence" value="ECO:0007669"/>
    <property type="project" value="TreeGrafter"/>
</dbReference>
<dbReference type="PANTHER" id="PTHR15157:SF13">
    <property type="entry name" value="AUTOPHAGY-RELATED PROTEIN 14"/>
    <property type="match status" value="1"/>
</dbReference>
<evidence type="ECO:0000256" key="2">
    <source>
        <dbReference type="ARBA" id="ARBA00013807"/>
    </source>
</evidence>
<protein>
    <recommendedName>
        <fullName evidence="2">Autophagy-related protein 14</fullName>
    </recommendedName>
</protein>